<evidence type="ECO:0000256" key="9">
    <source>
        <dbReference type="RuleBase" id="RU000612"/>
    </source>
</evidence>
<dbReference type="GO" id="GO:0005829">
    <property type="term" value="C:cytosol"/>
    <property type="evidence" value="ECO:0007669"/>
    <property type="project" value="TreeGrafter"/>
</dbReference>
<dbReference type="PROSITE" id="PS00174">
    <property type="entry name" value="P_GLUCOSE_ISOMERASE_2"/>
    <property type="match status" value="1"/>
</dbReference>
<dbReference type="UniPathway" id="UPA00109">
    <property type="reaction ID" value="UER00181"/>
</dbReference>
<dbReference type="OrthoDB" id="140919at2"/>
<keyword evidence="6 8" id="KW-0413">Isomerase</keyword>
<keyword evidence="11" id="KW-1185">Reference proteome</keyword>
<sequence>MAKTITFDYSKAASFLAPHEVDYMQPGVKAAHEALHEGTGAGNDFLGWIDLPVNYDKDEFARIQKSAQKIQSDSDVLLVIGIGGSYLGARAAIDALTHSFYNELDGGKRKTPQIFYVGNNISSTYVKHLLEVIDGKDVSINVISKSGTTTEPAIAFRIFRDYVEKKYGVEEARKRIYATTDKARGALKQLASDEGYESFIIPDDVGGRFSILTAVGLLPIAAAGLNIEQMMQGAADAREAYSSPDLKKNEAYQYAAVRNALYNKGNLIELMVNYEPSLHYVSEWWKQLYGESEGKDGKGLFPAAADFSTDLHSLGQYVQDGRRSMFETVLHVNKATEEITLEKGESDLDGLNYLAGETMSFVNDKAYEGTMLAHMDGGVPNLVVEIPELNEYHFGYMIYFFEKACAISGYLLGVNPFDQPGVEAYKKNMFALLGKPGFEEEKKELEQRLKDM</sequence>
<dbReference type="RefSeq" id="WP_090843084.1">
    <property type="nucleotide sequence ID" value="NZ_FNIL01000007.1"/>
</dbReference>
<comment type="catalytic activity">
    <reaction evidence="7 8 9">
        <text>alpha-D-glucose 6-phosphate = beta-D-fructose 6-phosphate</text>
        <dbReference type="Rhea" id="RHEA:11816"/>
        <dbReference type="ChEBI" id="CHEBI:57634"/>
        <dbReference type="ChEBI" id="CHEBI:58225"/>
        <dbReference type="EC" id="5.3.1.9"/>
    </reaction>
</comment>
<keyword evidence="4 8" id="KW-0963">Cytoplasm</keyword>
<dbReference type="STRING" id="745820.SAMN04488053_10727"/>
<dbReference type="FunFam" id="3.40.50.10490:FF:000016">
    <property type="entry name" value="Glucose-6-phosphate isomerase"/>
    <property type="match status" value="1"/>
</dbReference>
<dbReference type="EC" id="5.3.1.9" evidence="8"/>
<dbReference type="GO" id="GO:0006094">
    <property type="term" value="P:gluconeogenesis"/>
    <property type="evidence" value="ECO:0007669"/>
    <property type="project" value="UniProtKB-UniRule"/>
</dbReference>
<accession>A0A1H0GUA5</accession>
<proteinExistence type="inferred from homology"/>
<feature type="active site" evidence="8">
    <location>
        <position position="426"/>
    </location>
</feature>
<organism evidence="10 11">
    <name type="scientific">Alkalicoccus daliensis</name>
    <dbReference type="NCBI Taxonomy" id="745820"/>
    <lineage>
        <taxon>Bacteria</taxon>
        <taxon>Bacillati</taxon>
        <taxon>Bacillota</taxon>
        <taxon>Bacilli</taxon>
        <taxon>Bacillales</taxon>
        <taxon>Bacillaceae</taxon>
        <taxon>Alkalicoccus</taxon>
    </lineage>
</organism>
<evidence type="ECO:0000256" key="6">
    <source>
        <dbReference type="ARBA" id="ARBA00023235"/>
    </source>
</evidence>
<dbReference type="InterPro" id="IPR001672">
    <property type="entry name" value="G6P_Isomerase"/>
</dbReference>
<dbReference type="InterPro" id="IPR035476">
    <property type="entry name" value="SIS_PGI_1"/>
</dbReference>
<dbReference type="EMBL" id="FNIL01000007">
    <property type="protein sequence ID" value="SDO10241.1"/>
    <property type="molecule type" value="Genomic_DNA"/>
</dbReference>
<dbReference type="FunFam" id="3.40.50.10490:FF:000015">
    <property type="entry name" value="Glucose-6-phosphate isomerase"/>
    <property type="match status" value="1"/>
</dbReference>
<reference evidence="11" key="1">
    <citation type="submission" date="2016-10" db="EMBL/GenBank/DDBJ databases">
        <authorList>
            <person name="Varghese N."/>
            <person name="Submissions S."/>
        </authorList>
    </citation>
    <scope>NUCLEOTIDE SEQUENCE [LARGE SCALE GENOMIC DNA]</scope>
    <source>
        <strain evidence="11">CGMCC 1.10369</strain>
    </source>
</reference>
<dbReference type="PROSITE" id="PS00765">
    <property type="entry name" value="P_GLUCOSE_ISOMERASE_1"/>
    <property type="match status" value="1"/>
</dbReference>
<dbReference type="CDD" id="cd05015">
    <property type="entry name" value="SIS_PGI_1"/>
    <property type="match status" value="1"/>
</dbReference>
<dbReference type="CDD" id="cd05016">
    <property type="entry name" value="SIS_PGI_2"/>
    <property type="match status" value="1"/>
</dbReference>
<dbReference type="Pfam" id="PF00342">
    <property type="entry name" value="PGI"/>
    <property type="match status" value="1"/>
</dbReference>
<dbReference type="HAMAP" id="MF_00473">
    <property type="entry name" value="G6P_isomerase"/>
    <property type="match status" value="1"/>
</dbReference>
<comment type="caution">
    <text evidence="8">Lacks conserved residue(s) required for the propagation of feature annotation.</text>
</comment>
<gene>
    <name evidence="8" type="primary">pgi</name>
    <name evidence="10" type="ORF">SAMN04488053_10727</name>
</gene>
<dbReference type="UniPathway" id="UPA00138"/>
<keyword evidence="3 8" id="KW-0312">Gluconeogenesis</keyword>
<dbReference type="NCBIfam" id="NF010697">
    <property type="entry name" value="PRK14097.1"/>
    <property type="match status" value="1"/>
</dbReference>
<dbReference type="PANTHER" id="PTHR11469">
    <property type="entry name" value="GLUCOSE-6-PHOSPHATE ISOMERASE"/>
    <property type="match status" value="1"/>
</dbReference>
<dbReference type="GO" id="GO:0048029">
    <property type="term" value="F:monosaccharide binding"/>
    <property type="evidence" value="ECO:0007669"/>
    <property type="project" value="TreeGrafter"/>
</dbReference>
<evidence type="ECO:0000256" key="7">
    <source>
        <dbReference type="ARBA" id="ARBA00029321"/>
    </source>
</evidence>
<dbReference type="PROSITE" id="PS51463">
    <property type="entry name" value="P_GLUCOSE_ISOMERASE_3"/>
    <property type="match status" value="1"/>
</dbReference>
<dbReference type="GO" id="GO:0097367">
    <property type="term" value="F:carbohydrate derivative binding"/>
    <property type="evidence" value="ECO:0007669"/>
    <property type="project" value="InterPro"/>
</dbReference>
<evidence type="ECO:0000256" key="4">
    <source>
        <dbReference type="ARBA" id="ARBA00022490"/>
    </source>
</evidence>
<evidence type="ECO:0000256" key="2">
    <source>
        <dbReference type="ARBA" id="ARBA00006604"/>
    </source>
</evidence>
<comment type="pathway">
    <text evidence="1 8 9">Carbohydrate degradation; glycolysis; D-glyceraldehyde 3-phosphate and glycerone phosphate from D-glucose: step 2/4.</text>
</comment>
<comment type="subcellular location">
    <subcellularLocation>
        <location evidence="8">Cytoplasm</location>
    </subcellularLocation>
</comment>
<evidence type="ECO:0000256" key="3">
    <source>
        <dbReference type="ARBA" id="ARBA00022432"/>
    </source>
</evidence>
<dbReference type="PANTHER" id="PTHR11469:SF1">
    <property type="entry name" value="GLUCOSE-6-PHOSPHATE ISOMERASE"/>
    <property type="match status" value="1"/>
</dbReference>
<dbReference type="GO" id="GO:0051156">
    <property type="term" value="P:glucose 6-phosphate metabolic process"/>
    <property type="evidence" value="ECO:0007669"/>
    <property type="project" value="TreeGrafter"/>
</dbReference>
<comment type="similarity">
    <text evidence="2 8 9">Belongs to the GPI family.</text>
</comment>
<feature type="active site" description="Proton donor" evidence="8">
    <location>
        <position position="291"/>
    </location>
</feature>
<dbReference type="GO" id="GO:0006096">
    <property type="term" value="P:glycolytic process"/>
    <property type="evidence" value="ECO:0007669"/>
    <property type="project" value="UniProtKB-UniRule"/>
</dbReference>
<dbReference type="SUPFAM" id="SSF53697">
    <property type="entry name" value="SIS domain"/>
    <property type="match status" value="1"/>
</dbReference>
<protein>
    <recommendedName>
        <fullName evidence="8">Glucose-6-phosphate isomerase</fullName>
        <shortName evidence="8">GPI</shortName>
        <ecNumber evidence="8">5.3.1.9</ecNumber>
    </recommendedName>
    <alternativeName>
        <fullName evidence="8">Phosphoglucose isomerase</fullName>
        <shortName evidence="8">PGI</shortName>
    </alternativeName>
    <alternativeName>
        <fullName evidence="8">Phosphohexose isomerase</fullName>
        <shortName evidence="8">PHI</shortName>
    </alternativeName>
</protein>
<dbReference type="InterPro" id="IPR035482">
    <property type="entry name" value="SIS_PGI_2"/>
</dbReference>
<evidence type="ECO:0000313" key="10">
    <source>
        <dbReference type="EMBL" id="SDO10241.1"/>
    </source>
</evidence>
<dbReference type="GO" id="GO:0004347">
    <property type="term" value="F:glucose-6-phosphate isomerase activity"/>
    <property type="evidence" value="ECO:0007669"/>
    <property type="project" value="UniProtKB-UniRule"/>
</dbReference>
<dbReference type="AlphaFoldDB" id="A0A1H0GUA5"/>
<evidence type="ECO:0000313" key="11">
    <source>
        <dbReference type="Proteomes" id="UP000198778"/>
    </source>
</evidence>
<comment type="function">
    <text evidence="8">Catalyzes the reversible isomerization of glucose-6-phosphate to fructose-6-phosphate.</text>
</comment>
<evidence type="ECO:0000256" key="5">
    <source>
        <dbReference type="ARBA" id="ARBA00023152"/>
    </source>
</evidence>
<evidence type="ECO:0000256" key="1">
    <source>
        <dbReference type="ARBA" id="ARBA00004926"/>
    </source>
</evidence>
<comment type="pathway">
    <text evidence="8">Carbohydrate biosynthesis; gluconeogenesis.</text>
</comment>
<dbReference type="InterPro" id="IPR018189">
    <property type="entry name" value="Phosphoglucose_isomerase_CS"/>
</dbReference>
<keyword evidence="5 8" id="KW-0324">Glycolysis</keyword>
<dbReference type="PRINTS" id="PR00662">
    <property type="entry name" value="G6PISOMERASE"/>
</dbReference>
<dbReference type="InterPro" id="IPR046348">
    <property type="entry name" value="SIS_dom_sf"/>
</dbReference>
<dbReference type="Gene3D" id="3.40.50.10490">
    <property type="entry name" value="Glucose-6-phosphate isomerase like protein, domain 1"/>
    <property type="match status" value="3"/>
</dbReference>
<dbReference type="Proteomes" id="UP000198778">
    <property type="component" value="Unassembled WGS sequence"/>
</dbReference>
<name>A0A1H0GUA5_9BACI</name>
<evidence type="ECO:0000256" key="8">
    <source>
        <dbReference type="HAMAP-Rule" id="MF_00473"/>
    </source>
</evidence>